<proteinExistence type="predicted"/>
<evidence type="ECO:0000313" key="2">
    <source>
        <dbReference type="Proteomes" id="UP000054477"/>
    </source>
</evidence>
<evidence type="ECO:0000313" key="1">
    <source>
        <dbReference type="EMBL" id="KIJ97746.1"/>
    </source>
</evidence>
<organism evidence="1 2">
    <name type="scientific">Laccaria amethystina LaAM-08-1</name>
    <dbReference type="NCBI Taxonomy" id="1095629"/>
    <lineage>
        <taxon>Eukaryota</taxon>
        <taxon>Fungi</taxon>
        <taxon>Dikarya</taxon>
        <taxon>Basidiomycota</taxon>
        <taxon>Agaricomycotina</taxon>
        <taxon>Agaricomycetes</taxon>
        <taxon>Agaricomycetidae</taxon>
        <taxon>Agaricales</taxon>
        <taxon>Agaricineae</taxon>
        <taxon>Hydnangiaceae</taxon>
        <taxon>Laccaria</taxon>
    </lineage>
</organism>
<protein>
    <submittedName>
        <fullName evidence="1">Uncharacterized protein</fullName>
    </submittedName>
</protein>
<accession>A0A0C9XJG7</accession>
<dbReference type="AlphaFoldDB" id="A0A0C9XJG7"/>
<keyword evidence="2" id="KW-1185">Reference proteome</keyword>
<reference evidence="1 2" key="1">
    <citation type="submission" date="2014-04" db="EMBL/GenBank/DDBJ databases">
        <authorList>
            <consortium name="DOE Joint Genome Institute"/>
            <person name="Kuo A."/>
            <person name="Kohler A."/>
            <person name="Nagy L.G."/>
            <person name="Floudas D."/>
            <person name="Copeland A."/>
            <person name="Barry K.W."/>
            <person name="Cichocki N."/>
            <person name="Veneault-Fourrey C."/>
            <person name="LaButti K."/>
            <person name="Lindquist E.A."/>
            <person name="Lipzen A."/>
            <person name="Lundell T."/>
            <person name="Morin E."/>
            <person name="Murat C."/>
            <person name="Sun H."/>
            <person name="Tunlid A."/>
            <person name="Henrissat B."/>
            <person name="Grigoriev I.V."/>
            <person name="Hibbett D.S."/>
            <person name="Martin F."/>
            <person name="Nordberg H.P."/>
            <person name="Cantor M.N."/>
            <person name="Hua S.X."/>
        </authorList>
    </citation>
    <scope>NUCLEOTIDE SEQUENCE [LARGE SCALE GENOMIC DNA]</scope>
    <source>
        <strain evidence="1 2">LaAM-08-1</strain>
    </source>
</reference>
<name>A0A0C9XJG7_9AGAR</name>
<dbReference type="Proteomes" id="UP000054477">
    <property type="component" value="Unassembled WGS sequence"/>
</dbReference>
<sequence length="80" mass="9359">MHIIDDVENKCSHVTRAMAPFRGCISLPLERHVGKPFIPTCWSNIIMKDFPYDVWQVPLTFQRGDYVLYMVSTGRCSWPR</sequence>
<gene>
    <name evidence="1" type="ORF">K443DRAFT_630636</name>
</gene>
<dbReference type="HOGENOM" id="CLU_2590112_0_0_1"/>
<reference evidence="2" key="2">
    <citation type="submission" date="2015-01" db="EMBL/GenBank/DDBJ databases">
        <title>Evolutionary Origins and Diversification of the Mycorrhizal Mutualists.</title>
        <authorList>
            <consortium name="DOE Joint Genome Institute"/>
            <consortium name="Mycorrhizal Genomics Consortium"/>
            <person name="Kohler A."/>
            <person name="Kuo A."/>
            <person name="Nagy L.G."/>
            <person name="Floudas D."/>
            <person name="Copeland A."/>
            <person name="Barry K.W."/>
            <person name="Cichocki N."/>
            <person name="Veneault-Fourrey C."/>
            <person name="LaButti K."/>
            <person name="Lindquist E.A."/>
            <person name="Lipzen A."/>
            <person name="Lundell T."/>
            <person name="Morin E."/>
            <person name="Murat C."/>
            <person name="Riley R."/>
            <person name="Ohm R."/>
            <person name="Sun H."/>
            <person name="Tunlid A."/>
            <person name="Henrissat B."/>
            <person name="Grigoriev I.V."/>
            <person name="Hibbett D.S."/>
            <person name="Martin F."/>
        </authorList>
    </citation>
    <scope>NUCLEOTIDE SEQUENCE [LARGE SCALE GENOMIC DNA]</scope>
    <source>
        <strain evidence="2">LaAM-08-1</strain>
    </source>
</reference>
<dbReference type="EMBL" id="KN838685">
    <property type="protein sequence ID" value="KIJ97746.1"/>
    <property type="molecule type" value="Genomic_DNA"/>
</dbReference>